<keyword evidence="2" id="KW-1185">Reference proteome</keyword>
<dbReference type="KEGG" id="sllo:ISP08_09615"/>
<evidence type="ECO:0000313" key="2">
    <source>
        <dbReference type="Proteomes" id="UP000594455"/>
    </source>
</evidence>
<accession>A0A7T1AYQ0</accession>
<protein>
    <recommendedName>
        <fullName evidence="3">Phage protein</fullName>
    </recommendedName>
</protein>
<name>A0A7T1AYQ0_9STAP</name>
<dbReference type="RefSeq" id="WP_195718476.1">
    <property type="nucleotide sequence ID" value="NZ_CP064056.1"/>
</dbReference>
<dbReference type="EMBL" id="CP064056">
    <property type="protein sequence ID" value="QPM74592.1"/>
    <property type="molecule type" value="Genomic_DNA"/>
</dbReference>
<dbReference type="AlphaFoldDB" id="A0A7T1AYQ0"/>
<proteinExistence type="predicted"/>
<organism evidence="1 2">
    <name type="scientific">Staphylococcus lloydii</name>
    <dbReference type="NCBI Taxonomy" id="2781774"/>
    <lineage>
        <taxon>Bacteria</taxon>
        <taxon>Bacillati</taxon>
        <taxon>Bacillota</taxon>
        <taxon>Bacilli</taxon>
        <taxon>Bacillales</taxon>
        <taxon>Staphylococcaceae</taxon>
        <taxon>Staphylococcus</taxon>
    </lineage>
</organism>
<evidence type="ECO:0000313" key="1">
    <source>
        <dbReference type="EMBL" id="QPM74592.1"/>
    </source>
</evidence>
<gene>
    <name evidence="1" type="ORF">ISP08_09615</name>
</gene>
<reference evidence="1 2" key="1">
    <citation type="submission" date="2020-10" db="EMBL/GenBank/DDBJ databases">
        <title>Closed genome sequences of Staphylococcus lloydii sp. nov. and Staphylococcus durrellii sp. nov. Isolated from Captive Fruit Bats (Pteropus livingstonii).</title>
        <authorList>
            <person name="Fountain K."/>
        </authorList>
    </citation>
    <scope>NUCLEOTIDE SEQUENCE [LARGE SCALE GENOMIC DNA]</scope>
    <source>
        <strain evidence="1 2">23_2_7_LY</strain>
    </source>
</reference>
<sequence length="131" mass="15712">MNILRYIYDLLINDDFIKANVANRIYFYEVTENVDTSKPFIILSPIYDTPSSFVSDSYLSETYNVQVDVETYKDQTTIDITKRVRKILFDNNFYQTASMLDDYFKETKRYVKSRRYEGIPKNQYYKGEHIN</sequence>
<evidence type="ECO:0008006" key="3">
    <source>
        <dbReference type="Google" id="ProtNLM"/>
    </source>
</evidence>
<dbReference type="Proteomes" id="UP000594455">
    <property type="component" value="Chromosome"/>
</dbReference>